<evidence type="ECO:0000259" key="2">
    <source>
        <dbReference type="Pfam" id="PF03428"/>
    </source>
</evidence>
<accession>A0A0P1H5J6</accession>
<dbReference type="InterPro" id="IPR011991">
    <property type="entry name" value="ArsR-like_HTH"/>
</dbReference>
<feature type="compositionally biased region" description="Basic and acidic residues" evidence="1">
    <location>
        <begin position="276"/>
        <end position="290"/>
    </location>
</feature>
<dbReference type="Pfam" id="PF11800">
    <property type="entry name" value="RP-C_C"/>
    <property type="match status" value="1"/>
</dbReference>
<evidence type="ECO:0000313" key="5">
    <source>
        <dbReference type="Proteomes" id="UP000051326"/>
    </source>
</evidence>
<reference evidence="4 5" key="1">
    <citation type="submission" date="2015-09" db="EMBL/GenBank/DDBJ databases">
        <authorList>
            <consortium name="Swine Surveillance"/>
        </authorList>
    </citation>
    <scope>NUCLEOTIDE SEQUENCE [LARGE SCALE GENOMIC DNA]</scope>
    <source>
        <strain evidence="4 5">CECT 8399</strain>
    </source>
</reference>
<proteinExistence type="predicted"/>
<dbReference type="InterPro" id="IPR005090">
    <property type="entry name" value="RepC_N"/>
</dbReference>
<sequence length="418" mass="45541">MGYMPLTPFGRTVDAVLLKHQQAASGHAPLQSDVSKWDALRDLAAARKSYGLSDRDLSVLQALLGFLPGKEISPQPGVTVVHPSNRAICERLNGMPSSTMRRHMAKLVDAGILIRRDSPNGKRYVRRYQGERVAYGFDLSPLAFRFAEFSDAAAARRAEEARIKQLRETVSLMRRDLLNLALCGAADRPELTVWDQFHDLAHLTARDLRRKLGADDLEALQARLAAALAETKHLLEPAFAEKSGTSDAQIEHHYQNSKKDLFESEQTVTAAPAEATESKDENSYAEKPAADRPVTCETPGPVPEAPAPSGPSLPLRLVLSACGEIRGYADGAIRHWNDLLRAADTVRPMMGISTAVWEDAKTAMGTAEAATVVAAMLERFSEIRSPGGYLRHLSAKAVSGRFTSAPMVLALTRREAAA</sequence>
<feature type="domain" description="Plasmid replication protein C C-terminal" evidence="3">
    <location>
        <begin position="314"/>
        <end position="413"/>
    </location>
</feature>
<dbReference type="InterPro" id="IPR047611">
    <property type="entry name" value="RepABC_RepC"/>
</dbReference>
<evidence type="ECO:0000313" key="4">
    <source>
        <dbReference type="EMBL" id="CUH98272.1"/>
    </source>
</evidence>
<gene>
    <name evidence="4" type="ORF">PHA8399_00386</name>
</gene>
<feature type="compositionally biased region" description="Pro residues" evidence="1">
    <location>
        <begin position="300"/>
        <end position="310"/>
    </location>
</feature>
<dbReference type="STRING" id="1396826.PHA8399_00386"/>
<dbReference type="InterPro" id="IPR021760">
    <property type="entry name" value="RepC_C"/>
</dbReference>
<dbReference type="NCBIfam" id="NF010396">
    <property type="entry name" value="PRK13824.1"/>
    <property type="match status" value="1"/>
</dbReference>
<dbReference type="NCBIfam" id="NF040974">
    <property type="entry name" value="RepABC_RepC"/>
    <property type="match status" value="1"/>
</dbReference>
<dbReference type="Gene3D" id="1.10.10.10">
    <property type="entry name" value="Winged helix-like DNA-binding domain superfamily/Winged helix DNA-binding domain"/>
    <property type="match status" value="1"/>
</dbReference>
<organism evidence="4 5">
    <name type="scientific">Leisingera aquaemixtae</name>
    <dbReference type="NCBI Taxonomy" id="1396826"/>
    <lineage>
        <taxon>Bacteria</taxon>
        <taxon>Pseudomonadati</taxon>
        <taxon>Pseudomonadota</taxon>
        <taxon>Alphaproteobacteria</taxon>
        <taxon>Rhodobacterales</taxon>
        <taxon>Roseobacteraceae</taxon>
        <taxon>Leisingera</taxon>
    </lineage>
</organism>
<dbReference type="InterPro" id="IPR036388">
    <property type="entry name" value="WH-like_DNA-bd_sf"/>
</dbReference>
<dbReference type="InterPro" id="IPR036390">
    <property type="entry name" value="WH_DNA-bd_sf"/>
</dbReference>
<evidence type="ECO:0000256" key="1">
    <source>
        <dbReference type="SAM" id="MobiDB-lite"/>
    </source>
</evidence>
<dbReference type="CDD" id="cd00090">
    <property type="entry name" value="HTH_ARSR"/>
    <property type="match status" value="1"/>
</dbReference>
<feature type="domain" description="Plasmid replication protein C N-terminal" evidence="2">
    <location>
        <begin position="12"/>
        <end position="180"/>
    </location>
</feature>
<dbReference type="Proteomes" id="UP000051326">
    <property type="component" value="Unassembled WGS sequence"/>
</dbReference>
<dbReference type="GO" id="GO:0006355">
    <property type="term" value="P:regulation of DNA-templated transcription"/>
    <property type="evidence" value="ECO:0007669"/>
    <property type="project" value="UniProtKB-ARBA"/>
</dbReference>
<protein>
    <submittedName>
        <fullName evidence="4">Replication initiation protein RepC</fullName>
    </submittedName>
</protein>
<dbReference type="Pfam" id="PF03428">
    <property type="entry name" value="RP-C"/>
    <property type="match status" value="1"/>
</dbReference>
<dbReference type="EMBL" id="CYSR01000004">
    <property type="protein sequence ID" value="CUH98272.1"/>
    <property type="molecule type" value="Genomic_DNA"/>
</dbReference>
<feature type="region of interest" description="Disordered" evidence="1">
    <location>
        <begin position="264"/>
        <end position="310"/>
    </location>
</feature>
<dbReference type="SUPFAM" id="SSF46785">
    <property type="entry name" value="Winged helix' DNA-binding domain"/>
    <property type="match status" value="1"/>
</dbReference>
<dbReference type="AlphaFoldDB" id="A0A0P1H5J6"/>
<evidence type="ECO:0000259" key="3">
    <source>
        <dbReference type="Pfam" id="PF11800"/>
    </source>
</evidence>
<name>A0A0P1H5J6_9RHOB</name>